<dbReference type="AlphaFoldDB" id="A0AAV4TAF2"/>
<organism evidence="1 2">
    <name type="scientific">Caerostris extrusa</name>
    <name type="common">Bark spider</name>
    <name type="synonym">Caerostris bankana</name>
    <dbReference type="NCBI Taxonomy" id="172846"/>
    <lineage>
        <taxon>Eukaryota</taxon>
        <taxon>Metazoa</taxon>
        <taxon>Ecdysozoa</taxon>
        <taxon>Arthropoda</taxon>
        <taxon>Chelicerata</taxon>
        <taxon>Arachnida</taxon>
        <taxon>Araneae</taxon>
        <taxon>Araneomorphae</taxon>
        <taxon>Entelegynae</taxon>
        <taxon>Araneoidea</taxon>
        <taxon>Araneidae</taxon>
        <taxon>Caerostris</taxon>
    </lineage>
</organism>
<protein>
    <recommendedName>
        <fullName evidence="3">Ycf15</fullName>
    </recommendedName>
</protein>
<comment type="caution">
    <text evidence="1">The sequence shown here is derived from an EMBL/GenBank/DDBJ whole genome shotgun (WGS) entry which is preliminary data.</text>
</comment>
<accession>A0AAV4TAF2</accession>
<gene>
    <name evidence="1" type="ORF">CEXT_396711</name>
</gene>
<dbReference type="Proteomes" id="UP001054945">
    <property type="component" value="Unassembled WGS sequence"/>
</dbReference>
<evidence type="ECO:0000313" key="2">
    <source>
        <dbReference type="Proteomes" id="UP001054945"/>
    </source>
</evidence>
<evidence type="ECO:0000313" key="1">
    <source>
        <dbReference type="EMBL" id="GIY41757.1"/>
    </source>
</evidence>
<evidence type="ECO:0008006" key="3">
    <source>
        <dbReference type="Google" id="ProtNLM"/>
    </source>
</evidence>
<name>A0AAV4TAF2_CAEEX</name>
<proteinExistence type="predicted"/>
<keyword evidence="2" id="KW-1185">Reference proteome</keyword>
<dbReference type="EMBL" id="BPLR01010752">
    <property type="protein sequence ID" value="GIY41757.1"/>
    <property type="molecule type" value="Genomic_DNA"/>
</dbReference>
<reference evidence="1 2" key="1">
    <citation type="submission" date="2021-06" db="EMBL/GenBank/DDBJ databases">
        <title>Caerostris extrusa draft genome.</title>
        <authorList>
            <person name="Kono N."/>
            <person name="Arakawa K."/>
        </authorList>
    </citation>
    <scope>NUCLEOTIDE SEQUENCE [LARGE SCALE GENOMIC DNA]</scope>
</reference>
<sequence length="87" mass="10282">MEQRIISGDTLEPLLIPMQGKARTDGRFPCSPFDWTRARKIRIICHGRQFYCETKFRGFLWKAPSVMLRRKRSAFRGSRESFPLIYA</sequence>